<name>A0A1G2H354_9BACT</name>
<evidence type="ECO:0000256" key="1">
    <source>
        <dbReference type="SAM" id="MobiDB-lite"/>
    </source>
</evidence>
<accession>A0A1G2H354</accession>
<evidence type="ECO:0000313" key="3">
    <source>
        <dbReference type="Proteomes" id="UP000178996"/>
    </source>
</evidence>
<reference evidence="2 3" key="1">
    <citation type="journal article" date="2016" name="Nat. Commun.">
        <title>Thousands of microbial genomes shed light on interconnected biogeochemical processes in an aquifer system.</title>
        <authorList>
            <person name="Anantharaman K."/>
            <person name="Brown C.T."/>
            <person name="Hug L.A."/>
            <person name="Sharon I."/>
            <person name="Castelle C.J."/>
            <person name="Probst A.J."/>
            <person name="Thomas B.C."/>
            <person name="Singh A."/>
            <person name="Wilkins M.J."/>
            <person name="Karaoz U."/>
            <person name="Brodie E.L."/>
            <person name="Williams K.H."/>
            <person name="Hubbard S.S."/>
            <person name="Banfield J.F."/>
        </authorList>
    </citation>
    <scope>NUCLEOTIDE SEQUENCE [LARGE SCALE GENOMIC DNA]</scope>
</reference>
<proteinExistence type="predicted"/>
<gene>
    <name evidence="2" type="ORF">A3G60_03890</name>
</gene>
<protein>
    <submittedName>
        <fullName evidence="2">Uncharacterized protein</fullName>
    </submittedName>
</protein>
<dbReference type="EMBL" id="MHOB01000045">
    <property type="protein sequence ID" value="OGZ56671.1"/>
    <property type="molecule type" value="Genomic_DNA"/>
</dbReference>
<sequence length="164" mass="17696">MTHEVLPFHLARFGRSRVRRRRLGLGDGPGLPDAERGVRHGVSEREDHDDLRLGGAGASALPAGASMQHEGVLGAEVPLRLLLRQEHRIVFLLRPEVPGPKDRPVGPVSVGDQDVATPGFAPDAVTSRSPQKYAYEAYASPPCAPCVVGDFSFSVGLTAFYIHR</sequence>
<comment type="caution">
    <text evidence="2">The sequence shown here is derived from an EMBL/GenBank/DDBJ whole genome shotgun (WGS) entry which is preliminary data.</text>
</comment>
<dbReference type="Proteomes" id="UP000178996">
    <property type="component" value="Unassembled WGS sequence"/>
</dbReference>
<evidence type="ECO:0000313" key="2">
    <source>
        <dbReference type="EMBL" id="OGZ56671.1"/>
    </source>
</evidence>
<dbReference type="AlphaFoldDB" id="A0A1G2H354"/>
<organism evidence="2 3">
    <name type="scientific">Candidatus Ryanbacteria bacterium RIFCSPLOWO2_12_FULL_47_9c</name>
    <dbReference type="NCBI Taxonomy" id="1802131"/>
    <lineage>
        <taxon>Bacteria</taxon>
        <taxon>Candidatus Ryaniibacteriota</taxon>
    </lineage>
</organism>
<feature type="region of interest" description="Disordered" evidence="1">
    <location>
        <begin position="22"/>
        <end position="56"/>
    </location>
</feature>
<feature type="compositionally biased region" description="Basic and acidic residues" evidence="1">
    <location>
        <begin position="33"/>
        <end position="52"/>
    </location>
</feature>